<gene>
    <name evidence="2" type="ORF">NMK_2377</name>
</gene>
<accession>A0A2R5F973</accession>
<evidence type="ECO:0000313" key="2">
    <source>
        <dbReference type="EMBL" id="GBG14776.1"/>
    </source>
</evidence>
<proteinExistence type="predicted"/>
<dbReference type="OrthoDB" id="6896505at2"/>
<comment type="caution">
    <text evidence="2">The sequence shown here is derived from an EMBL/GenBank/DDBJ whole genome shotgun (WGS) entry which is preliminary data.</text>
</comment>
<dbReference type="AlphaFoldDB" id="A0A2R5F973"/>
<dbReference type="Proteomes" id="UP000245081">
    <property type="component" value="Unassembled WGS sequence"/>
</dbReference>
<keyword evidence="1" id="KW-0812">Transmembrane</keyword>
<evidence type="ECO:0000313" key="3">
    <source>
        <dbReference type="Proteomes" id="UP000245081"/>
    </source>
</evidence>
<protein>
    <submittedName>
        <fullName evidence="2">MFS transporter</fullName>
    </submittedName>
</protein>
<dbReference type="InterPro" id="IPR044020">
    <property type="entry name" value="DUF5676"/>
</dbReference>
<dbReference type="Pfam" id="PF18926">
    <property type="entry name" value="DUF5676"/>
    <property type="match status" value="1"/>
</dbReference>
<organism evidence="2 3">
    <name type="scientific">Novimethylophilus kurashikiensis</name>
    <dbReference type="NCBI Taxonomy" id="1825523"/>
    <lineage>
        <taxon>Bacteria</taxon>
        <taxon>Pseudomonadati</taxon>
        <taxon>Pseudomonadota</taxon>
        <taxon>Betaproteobacteria</taxon>
        <taxon>Nitrosomonadales</taxon>
        <taxon>Methylophilaceae</taxon>
        <taxon>Novimethylophilus</taxon>
    </lineage>
</organism>
<evidence type="ECO:0000256" key="1">
    <source>
        <dbReference type="SAM" id="Phobius"/>
    </source>
</evidence>
<feature type="transmembrane region" description="Helical" evidence="1">
    <location>
        <begin position="62"/>
        <end position="87"/>
    </location>
</feature>
<name>A0A2R5F973_9PROT</name>
<feature type="transmembrane region" description="Helical" evidence="1">
    <location>
        <begin position="12"/>
        <end position="42"/>
    </location>
</feature>
<keyword evidence="1" id="KW-1133">Transmembrane helix</keyword>
<keyword evidence="1" id="KW-0472">Membrane</keyword>
<keyword evidence="3" id="KW-1185">Reference proteome</keyword>
<dbReference type="EMBL" id="BDOQ01000009">
    <property type="protein sequence ID" value="GBG14776.1"/>
    <property type="molecule type" value="Genomic_DNA"/>
</dbReference>
<reference evidence="2 3" key="1">
    <citation type="journal article" date="2018" name="Environ. Microbiol.">
        <title>Isolation and genomic characterization of Novimethylophilus kurashikiensis gen. nov. sp. nov., a new lanthanide-dependent methylotrophic species of Methylophilaceae.</title>
        <authorList>
            <person name="Lv H."/>
            <person name="Sahin N."/>
            <person name="Tani A."/>
        </authorList>
    </citation>
    <scope>NUCLEOTIDE SEQUENCE [LARGE SCALE GENOMIC DNA]</scope>
    <source>
        <strain evidence="2 3">La2-4</strain>
    </source>
</reference>
<dbReference type="RefSeq" id="WP_109015951.1">
    <property type="nucleotide sequence ID" value="NZ_BDOQ01000009.1"/>
</dbReference>
<sequence>MNKLNPWQVGGAMALTLAIINVICAILVSLFPDLIVSFVNAWTHGIDLTVLQTSKSMTLGSVILGVINVAVTGFLVGSLYAACYNLFRPK</sequence>